<dbReference type="InterPro" id="IPR009665">
    <property type="entry name" value="YyaC"/>
</dbReference>
<dbReference type="SUPFAM" id="SSF53163">
    <property type="entry name" value="HybD-like"/>
    <property type="match status" value="1"/>
</dbReference>
<keyword evidence="1" id="KW-0645">Protease</keyword>
<evidence type="ECO:0000313" key="1">
    <source>
        <dbReference type="EMBL" id="AYQ73414.1"/>
    </source>
</evidence>
<name>A0A3G3JYU3_9BACL</name>
<keyword evidence="2" id="KW-1185">Reference proteome</keyword>
<evidence type="ECO:0000313" key="2">
    <source>
        <dbReference type="Proteomes" id="UP000269097"/>
    </source>
</evidence>
<sequence>MYHTGYKRETDEVKALNLAPQPNVPLKIAYTDPEAPALISDKLSFYTRWLPADRRIVVVCLGTDRSTGDSLGPITGSVLSKYRSPAFDVFGTLEQPVHAMNLDETLDLIHRRFRHPFIVGVDACLGKAASVGNIHVGEGPIRPGAGVNKELSPVGEIHVSGVVNIGGFMEYFVLQNTRLHLVMGMAELIAQGLYASFHR</sequence>
<proteinExistence type="predicted"/>
<keyword evidence="1" id="KW-0378">Hydrolase</keyword>
<organism evidence="1 2">
    <name type="scientific">Cohnella candidum</name>
    <dbReference type="NCBI Taxonomy" id="2674991"/>
    <lineage>
        <taxon>Bacteria</taxon>
        <taxon>Bacillati</taxon>
        <taxon>Bacillota</taxon>
        <taxon>Bacilli</taxon>
        <taxon>Bacillales</taxon>
        <taxon>Paenibacillaceae</taxon>
        <taxon>Cohnella</taxon>
    </lineage>
</organism>
<dbReference type="GO" id="GO:0006508">
    <property type="term" value="P:proteolysis"/>
    <property type="evidence" value="ECO:0007669"/>
    <property type="project" value="UniProtKB-KW"/>
</dbReference>
<accession>A0A3G3JYU3</accession>
<gene>
    <name evidence="1" type="primary">yyaC</name>
    <name evidence="1" type="ORF">EAV92_13025</name>
</gene>
<reference evidence="1 2" key="1">
    <citation type="submission" date="2018-10" db="EMBL/GenBank/DDBJ databases">
        <title>Genome Sequence of Cohnella sp.</title>
        <authorList>
            <person name="Srinivasan S."/>
            <person name="Kim M.K."/>
        </authorList>
    </citation>
    <scope>NUCLEOTIDE SEQUENCE [LARGE SCALE GENOMIC DNA]</scope>
    <source>
        <strain evidence="1 2">18JY8-7</strain>
    </source>
</reference>
<dbReference type="Proteomes" id="UP000269097">
    <property type="component" value="Chromosome"/>
</dbReference>
<dbReference type="Pfam" id="PF06866">
    <property type="entry name" value="DUF1256"/>
    <property type="match status" value="1"/>
</dbReference>
<dbReference type="NCBIfam" id="TIGR02841">
    <property type="entry name" value="spore_YyaC"/>
    <property type="match status" value="1"/>
</dbReference>
<dbReference type="EMBL" id="CP033433">
    <property type="protein sequence ID" value="AYQ73414.1"/>
    <property type="molecule type" value="Genomic_DNA"/>
</dbReference>
<protein>
    <submittedName>
        <fullName evidence="1">Spore protease YyaC</fullName>
    </submittedName>
</protein>
<dbReference type="AlphaFoldDB" id="A0A3G3JYU3"/>
<dbReference type="KEGG" id="coh:EAV92_13025"/>
<dbReference type="InterPro" id="IPR023430">
    <property type="entry name" value="Pept_HybD-like_dom_sf"/>
</dbReference>
<dbReference type="GO" id="GO:0008233">
    <property type="term" value="F:peptidase activity"/>
    <property type="evidence" value="ECO:0007669"/>
    <property type="project" value="UniProtKB-KW"/>
</dbReference>